<evidence type="ECO:0000256" key="2">
    <source>
        <dbReference type="SAM" id="SignalP"/>
    </source>
</evidence>
<sequence length="240" mass="25048">MGRRSFQTIGAAGILAAMLSATIPACVIRIGPGGGDDSGSLSGGDSSGDNTGDNGEQAGGSQFTPEEQAAIDNLENADPNEAARTLLVSEYAGYAVAGFIEGSGVDPATADQATIDQLIDQYAPLAWQQAQEWVDTLDPSSIPLAGFKPNYACVEDYGCDYMQKCEFDDGTSSACMIVGCGKGACPICPKLWDLSNLVVKNWCLYTCQKGTGAIVGSKIVLNIALFGKRGRCMLLENPIP</sequence>
<evidence type="ECO:0000313" key="4">
    <source>
        <dbReference type="Proteomes" id="UP001160301"/>
    </source>
</evidence>
<reference evidence="3 4" key="1">
    <citation type="submission" date="2023-04" db="EMBL/GenBank/DDBJ databases">
        <title>The genome sequence of Polyangium sorediatum DSM14670.</title>
        <authorList>
            <person name="Zhang X."/>
        </authorList>
    </citation>
    <scope>NUCLEOTIDE SEQUENCE [LARGE SCALE GENOMIC DNA]</scope>
    <source>
        <strain evidence="3 4">DSM 14670</strain>
    </source>
</reference>
<protein>
    <submittedName>
        <fullName evidence="3">Transposase</fullName>
    </submittedName>
</protein>
<keyword evidence="4" id="KW-1185">Reference proteome</keyword>
<feature type="region of interest" description="Disordered" evidence="1">
    <location>
        <begin position="36"/>
        <end position="62"/>
    </location>
</feature>
<organism evidence="3 4">
    <name type="scientific">Polyangium sorediatum</name>
    <dbReference type="NCBI Taxonomy" id="889274"/>
    <lineage>
        <taxon>Bacteria</taxon>
        <taxon>Pseudomonadati</taxon>
        <taxon>Myxococcota</taxon>
        <taxon>Polyangia</taxon>
        <taxon>Polyangiales</taxon>
        <taxon>Polyangiaceae</taxon>
        <taxon>Polyangium</taxon>
    </lineage>
</organism>
<feature type="chain" id="PRO_5046980915" evidence="2">
    <location>
        <begin position="26"/>
        <end position="240"/>
    </location>
</feature>
<name>A0ABT6NWC4_9BACT</name>
<evidence type="ECO:0000313" key="3">
    <source>
        <dbReference type="EMBL" id="MDI1432644.1"/>
    </source>
</evidence>
<comment type="caution">
    <text evidence="3">The sequence shown here is derived from an EMBL/GenBank/DDBJ whole genome shotgun (WGS) entry which is preliminary data.</text>
</comment>
<accession>A0ABT6NWC4</accession>
<gene>
    <name evidence="3" type="ORF">QHF89_24320</name>
</gene>
<proteinExistence type="predicted"/>
<feature type="signal peptide" evidence="2">
    <location>
        <begin position="1"/>
        <end position="25"/>
    </location>
</feature>
<feature type="compositionally biased region" description="Gly residues" evidence="1">
    <location>
        <begin position="36"/>
        <end position="46"/>
    </location>
</feature>
<dbReference type="RefSeq" id="WP_136970244.1">
    <property type="nucleotide sequence ID" value="NZ_JARZHI010000022.1"/>
</dbReference>
<evidence type="ECO:0000256" key="1">
    <source>
        <dbReference type="SAM" id="MobiDB-lite"/>
    </source>
</evidence>
<dbReference type="EMBL" id="JARZHI010000022">
    <property type="protein sequence ID" value="MDI1432644.1"/>
    <property type="molecule type" value="Genomic_DNA"/>
</dbReference>
<dbReference type="Proteomes" id="UP001160301">
    <property type="component" value="Unassembled WGS sequence"/>
</dbReference>
<keyword evidence="2" id="KW-0732">Signal</keyword>